<accession>A0A3A8ALM0</accession>
<evidence type="ECO:0000313" key="2">
    <source>
        <dbReference type="EMBL" id="RKF06621.1"/>
    </source>
</evidence>
<dbReference type="PANTHER" id="PTHR35400">
    <property type="entry name" value="SLR1083 PROTEIN"/>
    <property type="match status" value="1"/>
</dbReference>
<evidence type="ECO:0000313" key="3">
    <source>
        <dbReference type="Proteomes" id="UP000246132"/>
    </source>
</evidence>
<reference evidence="2 3" key="1">
    <citation type="journal article" date="2018" name="Int. J. Syst. Bacteriol.">
        <title>Oceaniradius stylonemae gen. nov., sp. nov., isolated from a red alga, Stylonema cornu-cervi.</title>
        <authorList>
            <person name="Jeong S."/>
        </authorList>
    </citation>
    <scope>NUCLEOTIDE SEQUENCE [LARGE SCALE GENOMIC DNA]</scope>
    <source>
        <strain evidence="2 3">StC1</strain>
    </source>
</reference>
<dbReference type="InterPro" id="IPR008538">
    <property type="entry name" value="Uma2"/>
</dbReference>
<evidence type="ECO:0000259" key="1">
    <source>
        <dbReference type="Pfam" id="PF05685"/>
    </source>
</evidence>
<dbReference type="EMBL" id="QFWV02000006">
    <property type="protein sequence ID" value="RKF06621.1"/>
    <property type="molecule type" value="Genomic_DNA"/>
</dbReference>
<feature type="domain" description="Putative restriction endonuclease" evidence="1">
    <location>
        <begin position="32"/>
        <end position="184"/>
    </location>
</feature>
<dbReference type="SUPFAM" id="SSF52980">
    <property type="entry name" value="Restriction endonuclease-like"/>
    <property type="match status" value="1"/>
</dbReference>
<dbReference type="Pfam" id="PF05685">
    <property type="entry name" value="Uma2"/>
    <property type="match status" value="1"/>
</dbReference>
<dbReference type="Proteomes" id="UP000246132">
    <property type="component" value="Unassembled WGS sequence"/>
</dbReference>
<dbReference type="PANTHER" id="PTHR35400:SF3">
    <property type="entry name" value="SLL1072 PROTEIN"/>
    <property type="match status" value="1"/>
</dbReference>
<keyword evidence="2" id="KW-0378">Hydrolase</keyword>
<dbReference type="AlphaFoldDB" id="A0A3A8ALM0"/>
<keyword evidence="2" id="KW-0255">Endonuclease</keyword>
<protein>
    <submittedName>
        <fullName evidence="2">Uma2 family endonuclease</fullName>
    </submittedName>
</protein>
<dbReference type="InterPro" id="IPR011335">
    <property type="entry name" value="Restrct_endonuc-II-like"/>
</dbReference>
<dbReference type="RefSeq" id="WP_109767368.1">
    <property type="nucleotide sequence ID" value="NZ_JASHJQ010000002.1"/>
</dbReference>
<dbReference type="InterPro" id="IPR012296">
    <property type="entry name" value="Nuclease_put_TT1808"/>
</dbReference>
<dbReference type="GO" id="GO:0004519">
    <property type="term" value="F:endonuclease activity"/>
    <property type="evidence" value="ECO:0007669"/>
    <property type="project" value="UniProtKB-KW"/>
</dbReference>
<sequence>MNIRVTHAAEGLARRAFTVSEVVRMVEAGVLGRDERFELIGGEIVPMSPKGIRHEHLKQWLMEQLVRGLPDDLQTIPETTFYLSEDTFIEPDFVVYPAESGLEKLSPETCLLAIEVADSSLAYDLGRKARLYAEFAISELWVFDVNAMKVTVHRQPGDGQYRSVEGYGFDTVLVAERIDGYELDLSGYRQA</sequence>
<organism evidence="2 3">
    <name type="scientific">Oceaniradius stylonematis</name>
    <dbReference type="NCBI Taxonomy" id="2184161"/>
    <lineage>
        <taxon>Bacteria</taxon>
        <taxon>Pseudomonadati</taxon>
        <taxon>Pseudomonadota</taxon>
        <taxon>Alphaproteobacteria</taxon>
        <taxon>Hyphomicrobiales</taxon>
        <taxon>Ahrensiaceae</taxon>
        <taxon>Oceaniradius</taxon>
    </lineage>
</organism>
<comment type="caution">
    <text evidence="2">The sequence shown here is derived from an EMBL/GenBank/DDBJ whole genome shotgun (WGS) entry which is preliminary data.</text>
</comment>
<proteinExistence type="predicted"/>
<dbReference type="Gene3D" id="3.90.1570.10">
    <property type="entry name" value="tt1808, chain A"/>
    <property type="match status" value="1"/>
</dbReference>
<keyword evidence="3" id="KW-1185">Reference proteome</keyword>
<dbReference type="OrthoDB" id="196625at2"/>
<gene>
    <name evidence="2" type="ORF">DEM25_010185</name>
</gene>
<name>A0A3A8ALM0_9HYPH</name>
<dbReference type="CDD" id="cd06260">
    <property type="entry name" value="DUF820-like"/>
    <property type="match status" value="1"/>
</dbReference>
<keyword evidence="2" id="KW-0540">Nuclease</keyword>